<protein>
    <recommendedName>
        <fullName evidence="3">MalT-like TPR region domain-containing protein</fullName>
    </recommendedName>
</protein>
<dbReference type="PATRIC" id="fig|927665.4.peg.1353"/>
<dbReference type="AlphaFoldDB" id="A0A0F5JIB8"/>
<dbReference type="EMBL" id="AQHV01000009">
    <property type="protein sequence ID" value="KKB57503.1"/>
    <property type="molecule type" value="Genomic_DNA"/>
</dbReference>
<evidence type="ECO:0008006" key="3">
    <source>
        <dbReference type="Google" id="ProtNLM"/>
    </source>
</evidence>
<dbReference type="HOGENOM" id="CLU_668781_0_0_10"/>
<evidence type="ECO:0000313" key="2">
    <source>
        <dbReference type="Proteomes" id="UP000033047"/>
    </source>
</evidence>
<dbReference type="STRING" id="927665.HMPREF1535_01324"/>
<evidence type="ECO:0000313" key="1">
    <source>
        <dbReference type="EMBL" id="KKB57503.1"/>
    </source>
</evidence>
<comment type="caution">
    <text evidence="1">The sequence shown here is derived from an EMBL/GenBank/DDBJ whole genome shotgun (WGS) entry which is preliminary data.</text>
</comment>
<organism evidence="1 2">
    <name type="scientific">Parabacteroides goldsteinii DSM 19448 = WAL 12034</name>
    <dbReference type="NCBI Taxonomy" id="927665"/>
    <lineage>
        <taxon>Bacteria</taxon>
        <taxon>Pseudomonadati</taxon>
        <taxon>Bacteroidota</taxon>
        <taxon>Bacteroidia</taxon>
        <taxon>Bacteroidales</taxon>
        <taxon>Tannerellaceae</taxon>
        <taxon>Parabacteroides</taxon>
    </lineage>
</organism>
<sequence>MIYKVGIIIFIYLFVACSSAERKEAVTVGELFRQAAFYGERLQYIPALDTYQQAIRLAEKDKDSLALSHGYLEMGKIYRNQSLKQKALQSEKKALSYLGSAGGDSLRTVLYREMGDIYMLSRMPDSAFYYYQMGDCRIKQAKVLQQGGKYKESEALLKTELEQTIPREEKAELFLALADLQINMGKLEEAETNLSQVPSSHPHLYAALSRIAQCRGDSLQADFYQKNYLHNLSVLRRQQEDNQITQLLWTSEQKEWERRLSNAENTQTGRLYLWSALFILCGTSLLGYSRYRKKKAAVSLSETDFLSSEVYQRFHRKEEWRAGTKDWEELLQAFNRTYPEFRERLKKKIPKLSEQEWRMCCLIKMDVPPSTMAMLLCCTNQAISMRRVRLYQKMTGEKGTPELCDSFIRDF</sequence>
<proteinExistence type="predicted"/>
<accession>A0A0F5JIB8</accession>
<name>A0A0F5JIB8_9BACT</name>
<dbReference type="SUPFAM" id="SSF48452">
    <property type="entry name" value="TPR-like"/>
    <property type="match status" value="1"/>
</dbReference>
<dbReference type="RefSeq" id="WP_046145628.1">
    <property type="nucleotide sequence ID" value="NZ_KQ033912.1"/>
</dbReference>
<dbReference type="PROSITE" id="PS51257">
    <property type="entry name" value="PROKAR_LIPOPROTEIN"/>
    <property type="match status" value="1"/>
</dbReference>
<dbReference type="Proteomes" id="UP000033047">
    <property type="component" value="Unassembled WGS sequence"/>
</dbReference>
<dbReference type="InterPro" id="IPR011990">
    <property type="entry name" value="TPR-like_helical_dom_sf"/>
</dbReference>
<reference evidence="1 2" key="1">
    <citation type="submission" date="2013-04" db="EMBL/GenBank/DDBJ databases">
        <title>The Genome Sequence of Parabacteroides goldsteinii DSM 19448.</title>
        <authorList>
            <consortium name="The Broad Institute Genomics Platform"/>
            <person name="Earl A."/>
            <person name="Ward D."/>
            <person name="Feldgarden M."/>
            <person name="Gevers D."/>
            <person name="Martens E."/>
            <person name="Sakamoto M."/>
            <person name="Benno Y."/>
            <person name="Song Y."/>
            <person name="Liu C."/>
            <person name="Lee J."/>
            <person name="Bolanos M."/>
            <person name="Vaisanen M.L."/>
            <person name="Finegold S.M."/>
            <person name="Walker B."/>
            <person name="Young S."/>
            <person name="Zeng Q."/>
            <person name="Gargeya S."/>
            <person name="Fitzgerald M."/>
            <person name="Haas B."/>
            <person name="Abouelleil A."/>
            <person name="Allen A.W."/>
            <person name="Alvarado L."/>
            <person name="Arachchi H.M."/>
            <person name="Berlin A.M."/>
            <person name="Chapman S.B."/>
            <person name="Gainer-Dewar J."/>
            <person name="Goldberg J."/>
            <person name="Griggs A."/>
            <person name="Gujja S."/>
            <person name="Hansen M."/>
            <person name="Howarth C."/>
            <person name="Imamovic A."/>
            <person name="Ireland A."/>
            <person name="Larimer J."/>
            <person name="McCowan C."/>
            <person name="Murphy C."/>
            <person name="Pearson M."/>
            <person name="Poon T.W."/>
            <person name="Priest M."/>
            <person name="Roberts A."/>
            <person name="Saif S."/>
            <person name="Shea T."/>
            <person name="Sisk P."/>
            <person name="Sykes S."/>
            <person name="Wortman J."/>
            <person name="Nusbaum C."/>
            <person name="Birren B."/>
        </authorList>
    </citation>
    <scope>NUCLEOTIDE SEQUENCE [LARGE SCALE GENOMIC DNA]</scope>
    <source>
        <strain evidence="1 2">DSM 19448</strain>
    </source>
</reference>
<gene>
    <name evidence="1" type="ORF">HMPREF1535_01324</name>
</gene>
<dbReference type="Gene3D" id="1.25.40.10">
    <property type="entry name" value="Tetratricopeptide repeat domain"/>
    <property type="match status" value="2"/>
</dbReference>